<protein>
    <recommendedName>
        <fullName evidence="4">MFS transporter</fullName>
    </recommendedName>
</protein>
<accession>A0ABQ2F587</accession>
<keyword evidence="1" id="KW-0472">Membrane</keyword>
<organism evidence="2 3">
    <name type="scientific">Ornithinimicrobium pekingense</name>
    <dbReference type="NCBI Taxonomy" id="384677"/>
    <lineage>
        <taxon>Bacteria</taxon>
        <taxon>Bacillati</taxon>
        <taxon>Actinomycetota</taxon>
        <taxon>Actinomycetes</taxon>
        <taxon>Micrococcales</taxon>
        <taxon>Ornithinimicrobiaceae</taxon>
        <taxon>Ornithinimicrobium</taxon>
    </lineage>
</organism>
<evidence type="ECO:0000256" key="1">
    <source>
        <dbReference type="SAM" id="Phobius"/>
    </source>
</evidence>
<proteinExistence type="predicted"/>
<evidence type="ECO:0008006" key="4">
    <source>
        <dbReference type="Google" id="ProtNLM"/>
    </source>
</evidence>
<dbReference type="EMBL" id="BMLB01000002">
    <property type="protein sequence ID" value="GGK61826.1"/>
    <property type="molecule type" value="Genomic_DNA"/>
</dbReference>
<comment type="caution">
    <text evidence="2">The sequence shown here is derived from an EMBL/GenBank/DDBJ whole genome shotgun (WGS) entry which is preliminary data.</text>
</comment>
<name>A0ABQ2F587_9MICO</name>
<keyword evidence="1" id="KW-0812">Transmembrane</keyword>
<dbReference type="Proteomes" id="UP000662111">
    <property type="component" value="Unassembled WGS sequence"/>
</dbReference>
<keyword evidence="1" id="KW-1133">Transmembrane helix</keyword>
<gene>
    <name evidence="2" type="ORF">GCM10011509_07820</name>
</gene>
<reference evidence="3" key="1">
    <citation type="journal article" date="2019" name="Int. J. Syst. Evol. Microbiol.">
        <title>The Global Catalogue of Microorganisms (GCM) 10K type strain sequencing project: providing services to taxonomists for standard genome sequencing and annotation.</title>
        <authorList>
            <consortium name="The Broad Institute Genomics Platform"/>
            <consortium name="The Broad Institute Genome Sequencing Center for Infectious Disease"/>
            <person name="Wu L."/>
            <person name="Ma J."/>
        </authorList>
    </citation>
    <scope>NUCLEOTIDE SEQUENCE [LARGE SCALE GENOMIC DNA]</scope>
    <source>
        <strain evidence="3">CGMCC 1.5362</strain>
    </source>
</reference>
<sequence length="92" mass="9845">MAPLYVRQGRGTVTPMTSALSQFIVASGEHAEEGGHAIVNELPFEPIWFGVIALAAFAALLLLLMTFRNTLALDPHAPEARSTSDVHGTRTS</sequence>
<evidence type="ECO:0000313" key="3">
    <source>
        <dbReference type="Proteomes" id="UP000662111"/>
    </source>
</evidence>
<feature type="transmembrane region" description="Helical" evidence="1">
    <location>
        <begin position="47"/>
        <end position="67"/>
    </location>
</feature>
<keyword evidence="3" id="KW-1185">Reference proteome</keyword>
<evidence type="ECO:0000313" key="2">
    <source>
        <dbReference type="EMBL" id="GGK61826.1"/>
    </source>
</evidence>